<evidence type="ECO:0000313" key="1">
    <source>
        <dbReference type="EMBL" id="RDS85908.1"/>
    </source>
</evidence>
<proteinExistence type="predicted"/>
<protein>
    <recommendedName>
        <fullName evidence="3">Ankyrin repeat domain-containing protein</fullName>
    </recommendedName>
</protein>
<organism evidence="1 2">
    <name type="scientific">Dyella psychrodurans</name>
    <dbReference type="NCBI Taxonomy" id="1927960"/>
    <lineage>
        <taxon>Bacteria</taxon>
        <taxon>Pseudomonadati</taxon>
        <taxon>Pseudomonadota</taxon>
        <taxon>Gammaproteobacteria</taxon>
        <taxon>Lysobacterales</taxon>
        <taxon>Rhodanobacteraceae</taxon>
        <taxon>Dyella</taxon>
    </lineage>
</organism>
<comment type="caution">
    <text evidence="1">The sequence shown here is derived from an EMBL/GenBank/DDBJ whole genome shotgun (WGS) entry which is preliminary data.</text>
</comment>
<gene>
    <name evidence="1" type="ORF">DWU99_01120</name>
</gene>
<dbReference type="InterPro" id="IPR036770">
    <property type="entry name" value="Ankyrin_rpt-contain_sf"/>
</dbReference>
<reference evidence="1 2" key="1">
    <citation type="submission" date="2018-07" db="EMBL/GenBank/DDBJ databases">
        <title>Dyella monticola sp. nov. and Dyella psychrodurans sp. nov. isolated from monsoon evergreen broad-leaved forest soil of Dinghu Mountain, China.</title>
        <authorList>
            <person name="Gao Z."/>
            <person name="Qiu L."/>
        </authorList>
    </citation>
    <scope>NUCLEOTIDE SEQUENCE [LARGE SCALE GENOMIC DNA]</scope>
    <source>
        <strain evidence="1 2">4MSK11</strain>
    </source>
</reference>
<keyword evidence="2" id="KW-1185">Reference proteome</keyword>
<evidence type="ECO:0008006" key="3">
    <source>
        <dbReference type="Google" id="ProtNLM"/>
    </source>
</evidence>
<sequence length="129" mass="13696">MKRTAMKHATAGSLRAAYVAGALDGALLFAVDRGDVHVVRHLLADGVSAAARDRAMIDVWRAGSSAPAIVRMLLDEGVSPAAVDSALEQDLWLLDHKAVVLLHAAQDRAVLKTVATTNTHAPALKRRVM</sequence>
<evidence type="ECO:0000313" key="2">
    <source>
        <dbReference type="Proteomes" id="UP000255334"/>
    </source>
</evidence>
<dbReference type="Proteomes" id="UP000255334">
    <property type="component" value="Unassembled WGS sequence"/>
</dbReference>
<dbReference type="AlphaFoldDB" id="A0A370XBX9"/>
<dbReference type="Gene3D" id="1.25.40.20">
    <property type="entry name" value="Ankyrin repeat-containing domain"/>
    <property type="match status" value="1"/>
</dbReference>
<accession>A0A370XBX9</accession>
<name>A0A370XBX9_9GAMM</name>
<dbReference type="RefSeq" id="WP_115476159.1">
    <property type="nucleotide sequence ID" value="NZ_QRBF01000001.1"/>
</dbReference>
<dbReference type="EMBL" id="QRBF01000001">
    <property type="protein sequence ID" value="RDS85908.1"/>
    <property type="molecule type" value="Genomic_DNA"/>
</dbReference>